<dbReference type="Pfam" id="PF02585">
    <property type="entry name" value="PIG-L"/>
    <property type="match status" value="1"/>
</dbReference>
<dbReference type="SUPFAM" id="SSF102588">
    <property type="entry name" value="LmbE-like"/>
    <property type="match status" value="1"/>
</dbReference>
<protein>
    <submittedName>
        <fullName evidence="1">GlcNAc-PI de-N-acetylase</fullName>
    </submittedName>
</protein>
<comment type="caution">
    <text evidence="1">The sequence shown here is derived from an EMBL/GenBank/DDBJ whole genome shotgun (WGS) entry which is preliminary data.</text>
</comment>
<dbReference type="InterPro" id="IPR024078">
    <property type="entry name" value="LmbE-like_dom_sf"/>
</dbReference>
<proteinExistence type="predicted"/>
<evidence type="ECO:0000313" key="1">
    <source>
        <dbReference type="EMBL" id="PIY20169.1"/>
    </source>
</evidence>
<name>A0A2M7P472_9BACT</name>
<dbReference type="EMBL" id="PFKI01000052">
    <property type="protein sequence ID" value="PIY20169.1"/>
    <property type="molecule type" value="Genomic_DNA"/>
</dbReference>
<dbReference type="GO" id="GO:0016811">
    <property type="term" value="F:hydrolase activity, acting on carbon-nitrogen (but not peptide) bonds, in linear amides"/>
    <property type="evidence" value="ECO:0007669"/>
    <property type="project" value="TreeGrafter"/>
</dbReference>
<dbReference type="InterPro" id="IPR003737">
    <property type="entry name" value="GlcNAc_PI_deacetylase-related"/>
</dbReference>
<dbReference type="AlphaFoldDB" id="A0A2M7P472"/>
<dbReference type="PANTHER" id="PTHR12993">
    <property type="entry name" value="N-ACETYLGLUCOSAMINYL-PHOSPHATIDYLINOSITOL DE-N-ACETYLASE-RELATED"/>
    <property type="match status" value="1"/>
</dbReference>
<dbReference type="Gene3D" id="3.40.50.10320">
    <property type="entry name" value="LmbE-like"/>
    <property type="match status" value="1"/>
</dbReference>
<accession>A0A2M7P472</accession>
<dbReference type="PANTHER" id="PTHR12993:SF30">
    <property type="entry name" value="N-ACETYL-ALPHA-D-GLUCOSAMINYL L-MALATE DEACETYLASE 1"/>
    <property type="match status" value="1"/>
</dbReference>
<evidence type="ECO:0000313" key="2">
    <source>
        <dbReference type="Proteomes" id="UP000231028"/>
    </source>
</evidence>
<gene>
    <name evidence="1" type="ORF">COZ13_01640</name>
</gene>
<organism evidence="1 2">
    <name type="scientific">Candidatus Desantisbacteria bacterium CG_4_10_14_3_um_filter_40_18</name>
    <dbReference type="NCBI Taxonomy" id="1974544"/>
    <lineage>
        <taxon>Bacteria</taxon>
        <taxon>Candidatus Desantisiibacteriota</taxon>
    </lineage>
</organism>
<reference evidence="2" key="1">
    <citation type="submission" date="2017-09" db="EMBL/GenBank/DDBJ databases">
        <title>Depth-based differentiation of microbial function through sediment-hosted aquifers and enrichment of novel symbionts in the deep terrestrial subsurface.</title>
        <authorList>
            <person name="Probst A.J."/>
            <person name="Ladd B."/>
            <person name="Jarett J.K."/>
            <person name="Geller-Mcgrath D.E."/>
            <person name="Sieber C.M.K."/>
            <person name="Emerson J.B."/>
            <person name="Anantharaman K."/>
            <person name="Thomas B.C."/>
            <person name="Malmstrom R."/>
            <person name="Stieglmeier M."/>
            <person name="Klingl A."/>
            <person name="Woyke T."/>
            <person name="Ryan C.M."/>
            <person name="Banfield J.F."/>
        </authorList>
    </citation>
    <scope>NUCLEOTIDE SEQUENCE [LARGE SCALE GENOMIC DNA]</scope>
</reference>
<sequence length="220" mass="25300">MRILVIAAHPDDELLGLGGTLIKHVRDRHEVYVVIMSEGASSRYEDGMKNKLKESAYKAGEVMGVKQVHFCDMPDQRMDRIALLDVIQPIESLIEQIEPETIYVHHHGDVNQDHRVVFEATMVAARPVKGSMVKKILCYETPSSTEWCPPFSDRVFIPNVFVDITDTIEQKLDAFRCYESELRQFPHPRSIETLKNTARQWGSKVGLEYAEAFELIRWIE</sequence>
<dbReference type="Proteomes" id="UP000231028">
    <property type="component" value="Unassembled WGS sequence"/>
</dbReference>